<keyword evidence="3" id="KW-1185">Reference proteome</keyword>
<proteinExistence type="predicted"/>
<evidence type="ECO:0000313" key="3">
    <source>
        <dbReference type="Proteomes" id="UP000241690"/>
    </source>
</evidence>
<keyword evidence="1" id="KW-0472">Membrane</keyword>
<keyword evidence="1" id="KW-0812">Transmembrane</keyword>
<protein>
    <submittedName>
        <fullName evidence="2">Uncharacterized protein</fullName>
    </submittedName>
</protein>
<feature type="transmembrane region" description="Helical" evidence="1">
    <location>
        <begin position="7"/>
        <end position="26"/>
    </location>
</feature>
<keyword evidence="1" id="KW-1133">Transmembrane helix</keyword>
<dbReference type="AlphaFoldDB" id="A0A2T4ASW9"/>
<reference evidence="2 3" key="1">
    <citation type="submission" date="2016-07" db="EMBL/GenBank/DDBJ databases">
        <title>Multiple horizontal gene transfer events from other fungi enriched the ability of initially mycotrophic Trichoderma (Ascomycota) to feed on dead plant biomass.</title>
        <authorList>
            <consortium name="DOE Joint Genome Institute"/>
            <person name="Aerts A."/>
            <person name="Atanasova L."/>
            <person name="Chenthamara K."/>
            <person name="Zhang J."/>
            <person name="Grujic M."/>
            <person name="Henrissat B."/>
            <person name="Kuo A."/>
            <person name="Salamov A."/>
            <person name="Lipzen A."/>
            <person name="Labutti K."/>
            <person name="Barry K."/>
            <person name="Miao Y."/>
            <person name="Rahimi M.J."/>
            <person name="Shen Q."/>
            <person name="Grigoriev I.V."/>
            <person name="Kubicek C.P."/>
            <person name="Druzhinina I.S."/>
        </authorList>
    </citation>
    <scope>NUCLEOTIDE SEQUENCE [LARGE SCALE GENOMIC DNA]</scope>
    <source>
        <strain evidence="2 3">CBS 226.95</strain>
    </source>
</reference>
<gene>
    <name evidence="2" type="ORF">M431DRAFT_172934</name>
</gene>
<dbReference type="EMBL" id="KZ679675">
    <property type="protein sequence ID" value="PTB60151.1"/>
    <property type="molecule type" value="Genomic_DNA"/>
</dbReference>
<organism evidence="2 3">
    <name type="scientific">Trichoderma harzianum CBS 226.95</name>
    <dbReference type="NCBI Taxonomy" id="983964"/>
    <lineage>
        <taxon>Eukaryota</taxon>
        <taxon>Fungi</taxon>
        <taxon>Dikarya</taxon>
        <taxon>Ascomycota</taxon>
        <taxon>Pezizomycotina</taxon>
        <taxon>Sordariomycetes</taxon>
        <taxon>Hypocreomycetidae</taxon>
        <taxon>Hypocreales</taxon>
        <taxon>Hypocreaceae</taxon>
        <taxon>Trichoderma</taxon>
    </lineage>
</organism>
<accession>A0A2T4ASW9</accession>
<evidence type="ECO:0000313" key="2">
    <source>
        <dbReference type="EMBL" id="PTB60151.1"/>
    </source>
</evidence>
<evidence type="ECO:0000256" key="1">
    <source>
        <dbReference type="SAM" id="Phobius"/>
    </source>
</evidence>
<dbReference type="GeneID" id="36621600"/>
<name>A0A2T4ASW9_TRIHA</name>
<dbReference type="Proteomes" id="UP000241690">
    <property type="component" value="Unassembled WGS sequence"/>
</dbReference>
<dbReference type="RefSeq" id="XP_024779828.1">
    <property type="nucleotide sequence ID" value="XM_024913041.1"/>
</dbReference>
<sequence>MASQMAILYYQIGVGSLMYAMTQTWLDLAFAMSSLSPYCHNPSAIHNDQEKRRLRYYWGGKGLALILGGHRDRGDDERGSYQLITGSVKSPYQI</sequence>